<organism evidence="1 2">
    <name type="scientific">Clitoria ternatea</name>
    <name type="common">Butterfly pea</name>
    <dbReference type="NCBI Taxonomy" id="43366"/>
    <lineage>
        <taxon>Eukaryota</taxon>
        <taxon>Viridiplantae</taxon>
        <taxon>Streptophyta</taxon>
        <taxon>Embryophyta</taxon>
        <taxon>Tracheophyta</taxon>
        <taxon>Spermatophyta</taxon>
        <taxon>Magnoliopsida</taxon>
        <taxon>eudicotyledons</taxon>
        <taxon>Gunneridae</taxon>
        <taxon>Pentapetalae</taxon>
        <taxon>rosids</taxon>
        <taxon>fabids</taxon>
        <taxon>Fabales</taxon>
        <taxon>Fabaceae</taxon>
        <taxon>Papilionoideae</taxon>
        <taxon>50 kb inversion clade</taxon>
        <taxon>NPAAA clade</taxon>
        <taxon>indigoferoid/millettioid clade</taxon>
        <taxon>Phaseoleae</taxon>
        <taxon>Clitoria</taxon>
    </lineage>
</organism>
<comment type="caution">
    <text evidence="1">The sequence shown here is derived from an EMBL/GenBank/DDBJ whole genome shotgun (WGS) entry which is preliminary data.</text>
</comment>
<gene>
    <name evidence="1" type="ORF">RJT34_04119</name>
</gene>
<evidence type="ECO:0000313" key="1">
    <source>
        <dbReference type="EMBL" id="KAK7319398.1"/>
    </source>
</evidence>
<dbReference type="EMBL" id="JAYKXN010000001">
    <property type="protein sequence ID" value="KAK7319398.1"/>
    <property type="molecule type" value="Genomic_DNA"/>
</dbReference>
<dbReference type="AlphaFoldDB" id="A0AAN9Q5T0"/>
<proteinExistence type="predicted"/>
<sequence>MVVPVIKTLTASKQTDITSINKEKVFQLHGLVLAPSFADQKLLRFLRLLFLALCQKHLHLIAPFLLPLINTLHGPLQNNVCVLQTFLFFSFFIFSTPSNTTLSYIT</sequence>
<keyword evidence="2" id="KW-1185">Reference proteome</keyword>
<name>A0AAN9Q5T0_CLITE</name>
<dbReference type="Proteomes" id="UP001359559">
    <property type="component" value="Unassembled WGS sequence"/>
</dbReference>
<protein>
    <submittedName>
        <fullName evidence="1">Uncharacterized protein</fullName>
    </submittedName>
</protein>
<evidence type="ECO:0000313" key="2">
    <source>
        <dbReference type="Proteomes" id="UP001359559"/>
    </source>
</evidence>
<accession>A0AAN9Q5T0</accession>
<reference evidence="1 2" key="1">
    <citation type="submission" date="2024-01" db="EMBL/GenBank/DDBJ databases">
        <title>The genomes of 5 underutilized Papilionoideae crops provide insights into root nodulation and disease resistance.</title>
        <authorList>
            <person name="Yuan L."/>
        </authorList>
    </citation>
    <scope>NUCLEOTIDE SEQUENCE [LARGE SCALE GENOMIC DNA]</scope>
    <source>
        <strain evidence="1">LY-2023</strain>
        <tissue evidence="1">Leaf</tissue>
    </source>
</reference>